<gene>
    <name evidence="1" type="primary">AVEN_86135_1</name>
    <name evidence="1" type="ORF">TNCT_286851</name>
</gene>
<accession>A0A8X6JQE7</accession>
<name>A0A8X6JQE7_TRICU</name>
<dbReference type="OrthoDB" id="10395960at2759"/>
<sequence>MWCITTLSAKLTDFTTCFLYSERFFFSCRQRTLLESGSAVFHLQRIPSHVNLKYDDIADGLTKGGTSMPQANEEPLTYLELYSNCKASVNISWKQPPPHPWYLSHCPGASISFKGDRRYQTTFARLSTGHLKCLRFFHGAETL</sequence>
<reference evidence="1" key="1">
    <citation type="submission" date="2020-07" db="EMBL/GenBank/DDBJ databases">
        <title>Multicomponent nature underlies the extraordinary mechanical properties of spider dragline silk.</title>
        <authorList>
            <person name="Kono N."/>
            <person name="Nakamura H."/>
            <person name="Mori M."/>
            <person name="Yoshida Y."/>
            <person name="Ohtoshi R."/>
            <person name="Malay A.D."/>
            <person name="Moran D.A.P."/>
            <person name="Tomita M."/>
            <person name="Numata K."/>
            <person name="Arakawa K."/>
        </authorList>
    </citation>
    <scope>NUCLEOTIDE SEQUENCE</scope>
</reference>
<protein>
    <submittedName>
        <fullName evidence="1">Uncharacterized protein</fullName>
    </submittedName>
</protein>
<keyword evidence="2" id="KW-1185">Reference proteome</keyword>
<dbReference type="AlphaFoldDB" id="A0A8X6JQE7"/>
<dbReference type="Proteomes" id="UP000887116">
    <property type="component" value="Unassembled WGS sequence"/>
</dbReference>
<comment type="caution">
    <text evidence="1">The sequence shown here is derived from an EMBL/GenBank/DDBJ whole genome shotgun (WGS) entry which is preliminary data.</text>
</comment>
<evidence type="ECO:0000313" key="2">
    <source>
        <dbReference type="Proteomes" id="UP000887116"/>
    </source>
</evidence>
<proteinExistence type="predicted"/>
<evidence type="ECO:0000313" key="1">
    <source>
        <dbReference type="EMBL" id="GFR15726.1"/>
    </source>
</evidence>
<dbReference type="EMBL" id="BMAO01037164">
    <property type="protein sequence ID" value="GFR15726.1"/>
    <property type="molecule type" value="Genomic_DNA"/>
</dbReference>
<organism evidence="1 2">
    <name type="scientific">Trichonephila clavata</name>
    <name type="common">Joro spider</name>
    <name type="synonym">Nephila clavata</name>
    <dbReference type="NCBI Taxonomy" id="2740835"/>
    <lineage>
        <taxon>Eukaryota</taxon>
        <taxon>Metazoa</taxon>
        <taxon>Ecdysozoa</taxon>
        <taxon>Arthropoda</taxon>
        <taxon>Chelicerata</taxon>
        <taxon>Arachnida</taxon>
        <taxon>Araneae</taxon>
        <taxon>Araneomorphae</taxon>
        <taxon>Entelegynae</taxon>
        <taxon>Araneoidea</taxon>
        <taxon>Nephilidae</taxon>
        <taxon>Trichonephila</taxon>
    </lineage>
</organism>